<protein>
    <submittedName>
        <fullName evidence="1">Uncharacterized protein</fullName>
    </submittedName>
</protein>
<name>D6RMH6_COPC7</name>
<dbReference type="RefSeq" id="XP_002911171.1">
    <property type="nucleotide sequence ID" value="XM_002911125.1"/>
</dbReference>
<keyword evidence="2" id="KW-1185">Reference proteome</keyword>
<accession>D6RMH6</accession>
<dbReference type="EMBL" id="AACS02000005">
    <property type="protein sequence ID" value="EFI27677.1"/>
    <property type="molecule type" value="Genomic_DNA"/>
</dbReference>
<gene>
    <name evidence="1" type="ORF">CC1G_14602</name>
</gene>
<organism evidence="1 2">
    <name type="scientific">Coprinopsis cinerea (strain Okayama-7 / 130 / ATCC MYA-4618 / FGSC 9003)</name>
    <name type="common">Inky cap fungus</name>
    <name type="synonym">Hormographiella aspergillata</name>
    <dbReference type="NCBI Taxonomy" id="240176"/>
    <lineage>
        <taxon>Eukaryota</taxon>
        <taxon>Fungi</taxon>
        <taxon>Dikarya</taxon>
        <taxon>Basidiomycota</taxon>
        <taxon>Agaricomycotina</taxon>
        <taxon>Agaricomycetes</taxon>
        <taxon>Agaricomycetidae</taxon>
        <taxon>Agaricales</taxon>
        <taxon>Agaricineae</taxon>
        <taxon>Psathyrellaceae</taxon>
        <taxon>Coprinopsis</taxon>
    </lineage>
</organism>
<dbReference type="GeneID" id="9380011"/>
<comment type="caution">
    <text evidence="1">The sequence shown here is derived from an EMBL/GenBank/DDBJ whole genome shotgun (WGS) entry which is preliminary data.</text>
</comment>
<dbReference type="Proteomes" id="UP000001861">
    <property type="component" value="Unassembled WGS sequence"/>
</dbReference>
<evidence type="ECO:0000313" key="1">
    <source>
        <dbReference type="EMBL" id="EFI27677.1"/>
    </source>
</evidence>
<dbReference type="HOGENOM" id="CLU_2413177_0_0_1"/>
<evidence type="ECO:0000313" key="2">
    <source>
        <dbReference type="Proteomes" id="UP000001861"/>
    </source>
</evidence>
<reference evidence="1 2" key="1">
    <citation type="journal article" date="2010" name="Proc. Natl. Acad. Sci. U.S.A.">
        <title>Insights into evolution of multicellular fungi from the assembled chromosomes of the mushroom Coprinopsis cinerea (Coprinus cinereus).</title>
        <authorList>
            <person name="Stajich J.E."/>
            <person name="Wilke S.K."/>
            <person name="Ahren D."/>
            <person name="Au C.H."/>
            <person name="Birren B.W."/>
            <person name="Borodovsky M."/>
            <person name="Burns C."/>
            <person name="Canback B."/>
            <person name="Casselton L.A."/>
            <person name="Cheng C.K."/>
            <person name="Deng J."/>
            <person name="Dietrich F.S."/>
            <person name="Fargo D.C."/>
            <person name="Farman M.L."/>
            <person name="Gathman A.C."/>
            <person name="Goldberg J."/>
            <person name="Guigo R."/>
            <person name="Hoegger P.J."/>
            <person name="Hooker J.B."/>
            <person name="Huggins A."/>
            <person name="James T.Y."/>
            <person name="Kamada T."/>
            <person name="Kilaru S."/>
            <person name="Kodira C."/>
            <person name="Kues U."/>
            <person name="Kupfer D."/>
            <person name="Kwan H.S."/>
            <person name="Lomsadze A."/>
            <person name="Li W."/>
            <person name="Lilly W.W."/>
            <person name="Ma L.J."/>
            <person name="Mackey A.J."/>
            <person name="Manning G."/>
            <person name="Martin F."/>
            <person name="Muraguchi H."/>
            <person name="Natvig D.O."/>
            <person name="Palmerini H."/>
            <person name="Ramesh M.A."/>
            <person name="Rehmeyer C.J."/>
            <person name="Roe B.A."/>
            <person name="Shenoy N."/>
            <person name="Stanke M."/>
            <person name="Ter-Hovhannisyan V."/>
            <person name="Tunlid A."/>
            <person name="Velagapudi R."/>
            <person name="Vision T.J."/>
            <person name="Zeng Q."/>
            <person name="Zolan M.E."/>
            <person name="Pukkila P.J."/>
        </authorList>
    </citation>
    <scope>NUCLEOTIDE SEQUENCE [LARGE SCALE GENOMIC DNA]</scope>
    <source>
        <strain evidence="2">Okayama-7 / 130 / ATCC MYA-4618 / FGSC 9003</strain>
    </source>
</reference>
<dbReference type="AlphaFoldDB" id="D6RMH6"/>
<sequence length="92" mass="9338">MKLDLVGGTGCRLSREKAASGPAHVIDGSYSGRGGALFLSCSCPYLPQLPQRGASEMAFLAQPPSPSGGRGPLELAMASGICSNCKSLVGLQ</sequence>
<dbReference type="KEGG" id="cci:CC1G_14602"/>
<dbReference type="InParanoid" id="D6RMH6"/>
<dbReference type="VEuPathDB" id="FungiDB:CC1G_14602"/>
<proteinExistence type="predicted"/>